<feature type="region of interest" description="Disordered" evidence="2">
    <location>
        <begin position="468"/>
        <end position="494"/>
    </location>
</feature>
<dbReference type="AlphaFoldDB" id="A0A673ASC8"/>
<feature type="coiled-coil region" evidence="1">
    <location>
        <begin position="383"/>
        <end position="417"/>
    </location>
</feature>
<dbReference type="GO" id="GO:2000042">
    <property type="term" value="P:negative regulation of double-strand break repair via homologous recombination"/>
    <property type="evidence" value="ECO:0007669"/>
    <property type="project" value="TreeGrafter"/>
</dbReference>
<evidence type="ECO:0000313" key="3">
    <source>
        <dbReference type="Ensembl" id="ENSSORP00005031333.1"/>
    </source>
</evidence>
<organism evidence="3 4">
    <name type="scientific">Sphaeramia orbicularis</name>
    <name type="common">orbiculate cardinalfish</name>
    <dbReference type="NCBI Taxonomy" id="375764"/>
    <lineage>
        <taxon>Eukaryota</taxon>
        <taxon>Metazoa</taxon>
        <taxon>Chordata</taxon>
        <taxon>Craniata</taxon>
        <taxon>Vertebrata</taxon>
        <taxon>Euteleostomi</taxon>
        <taxon>Actinopterygii</taxon>
        <taxon>Neopterygii</taxon>
        <taxon>Teleostei</taxon>
        <taxon>Neoteleostei</taxon>
        <taxon>Acanthomorphata</taxon>
        <taxon>Gobiaria</taxon>
        <taxon>Kurtiformes</taxon>
        <taxon>Apogonoidei</taxon>
        <taxon>Apogonidae</taxon>
        <taxon>Apogoninae</taxon>
        <taxon>Sphaeramia</taxon>
    </lineage>
</organism>
<keyword evidence="1" id="KW-0175">Coiled coil</keyword>
<dbReference type="GO" id="GO:0043240">
    <property type="term" value="C:Fanconi anaemia nuclear complex"/>
    <property type="evidence" value="ECO:0007669"/>
    <property type="project" value="InterPro"/>
</dbReference>
<reference evidence="3" key="2">
    <citation type="submission" date="2025-08" db="UniProtKB">
        <authorList>
            <consortium name="Ensembl"/>
        </authorList>
    </citation>
    <scope>IDENTIFICATION</scope>
</reference>
<dbReference type="Proteomes" id="UP000472271">
    <property type="component" value="Chromosome 21"/>
</dbReference>
<dbReference type="InterPro" id="IPR033333">
    <property type="entry name" value="FANCB"/>
</dbReference>
<feature type="compositionally biased region" description="Low complexity" evidence="2">
    <location>
        <begin position="468"/>
        <end position="480"/>
    </location>
</feature>
<dbReference type="GO" id="GO:1905168">
    <property type="term" value="P:positive regulation of double-strand break repair via homologous recombination"/>
    <property type="evidence" value="ECO:0007669"/>
    <property type="project" value="TreeGrafter"/>
</dbReference>
<name>A0A673ASC8_9TELE</name>
<dbReference type="InParanoid" id="A0A673ASC8"/>
<protein>
    <submittedName>
        <fullName evidence="3">FA complementation group B</fullName>
    </submittedName>
</protein>
<evidence type="ECO:0000256" key="1">
    <source>
        <dbReference type="SAM" id="Coils"/>
    </source>
</evidence>
<sequence length="774" mass="86088">MERLPSEDWVQNPHRVSSCGRLISFLCKHASATNDSEISELIFSILSFKREDSAFLKAADGEAVISRARTAHVDIVKCKCALHVQKRVTTPCILVTKRSKKAQGFKYSLLTLSSSNQLEPCFEFKLPYQLTGDVSIFNGPTVLWTHAGYVYYTSLQAGEVKQIPMQLSHSISGELPLHRGQIFILGLQNLSETSTSDQSTSQTLGYLVQNGQVFDGAVVLPYPYITITHCILVLSAEEVDGVLKAAVVAATSKQQLIYIEHGIVKDVCHLPFVQPEDIQVVDTGRSGCLFVISFHEGHVCAVWKEKFQVASHWSGVSSVHVDDFMGYGTDQMLLIFKDPDVESSSLGSFLLTDLCGISYSVRDPLLPAPNTSPVLPDNYFLTIQALESRLQSGLTVLQELQRELRVKERVLQQSLQALTDVVSEREPIITQHEQVSLSILTEVGQSSVPTVIQTQSQVFWLPMTSPSSSSSSSSFPASSFTEPPAKRSKQHNAGRNHDLNTCRLAVTAVTRLTPLLNSGCVKCHVMLHYVQRQDAFALMSSPTPAVLHCGQVALDIQSGFQTQLLNEVKEDLMSLLVMLEHWTFRIDSPDHSLGDIDSWIQNRVGCKRVEVSPEYLLLNSSGPSALMLLCWHQINPFQGELSVHSSELQMLQFLDSLLAYLPISCTVQPVKGTRGQDEVQIFSLALEKEVVSLRESVSLLLCKEEDNRRKSNDKTSEPGSVDSLQRCREEWHRDVERSKTELSPLVDVQRYRKLSQSLSKVQLEGDLAALLYTQ</sequence>
<dbReference type="Ensembl" id="ENSSORT00005032208.1">
    <property type="protein sequence ID" value="ENSSORP00005031333.1"/>
    <property type="gene ID" value="ENSSORG00005014908.1"/>
</dbReference>
<proteinExistence type="predicted"/>
<reference evidence="3" key="3">
    <citation type="submission" date="2025-09" db="UniProtKB">
        <authorList>
            <consortium name="Ensembl"/>
        </authorList>
    </citation>
    <scope>IDENTIFICATION</scope>
</reference>
<dbReference type="PANTHER" id="PTHR28450:SF1">
    <property type="entry name" value="FANCONI ANEMIA GROUP B PROTEIN"/>
    <property type="match status" value="1"/>
</dbReference>
<accession>A0A673ASC8</accession>
<evidence type="ECO:0000256" key="2">
    <source>
        <dbReference type="SAM" id="MobiDB-lite"/>
    </source>
</evidence>
<dbReference type="PANTHER" id="PTHR28450">
    <property type="entry name" value="FANCONI ANEMIA GROUP B PROTEIN"/>
    <property type="match status" value="1"/>
</dbReference>
<dbReference type="GO" id="GO:1990414">
    <property type="term" value="P:replication-born double-strand break repair via sister chromatid exchange"/>
    <property type="evidence" value="ECO:0007669"/>
    <property type="project" value="TreeGrafter"/>
</dbReference>
<keyword evidence="4" id="KW-1185">Reference proteome</keyword>
<dbReference type="GO" id="GO:0036297">
    <property type="term" value="P:interstrand cross-link repair"/>
    <property type="evidence" value="ECO:0007669"/>
    <property type="project" value="InterPro"/>
</dbReference>
<evidence type="ECO:0000313" key="4">
    <source>
        <dbReference type="Proteomes" id="UP000472271"/>
    </source>
</evidence>
<gene>
    <name evidence="3" type="primary">fancb</name>
</gene>
<reference evidence="3" key="1">
    <citation type="submission" date="2019-06" db="EMBL/GenBank/DDBJ databases">
        <authorList>
            <consortium name="Wellcome Sanger Institute Data Sharing"/>
        </authorList>
    </citation>
    <scope>NUCLEOTIDE SEQUENCE [LARGE SCALE GENOMIC DNA]</scope>
</reference>